<accession>A0ABS8P4D1</accession>
<sequence>MQKFAMFFSYSPETWAKMMAKPEDRTSAVSAAVEGVGGKLDSLYFMMGEKDGFVLFSVPDTGTAAALALAVNSTGAFDSVQTTQLIDAVDLPGVLRVAGNARGTYQRPGA</sequence>
<comment type="caution">
    <text evidence="1">The sequence shown here is derived from an EMBL/GenBank/DDBJ whole genome shotgun (WGS) entry which is preliminary data.</text>
</comment>
<proteinExistence type="predicted"/>
<dbReference type="EMBL" id="JAJNDB010000001">
    <property type="protein sequence ID" value="MCD2193086.1"/>
    <property type="molecule type" value="Genomic_DNA"/>
</dbReference>
<evidence type="ECO:0000313" key="1">
    <source>
        <dbReference type="EMBL" id="MCD2193086.1"/>
    </source>
</evidence>
<reference evidence="1 2" key="1">
    <citation type="submission" date="2021-11" db="EMBL/GenBank/DDBJ databases">
        <title>Draft genome sequence of Actinomycetospora sp. SF1 isolated from the rhizosphere soil.</title>
        <authorList>
            <person name="Duangmal K."/>
            <person name="Chantavorakit T."/>
        </authorList>
    </citation>
    <scope>NUCLEOTIDE SEQUENCE [LARGE SCALE GENOMIC DNA]</scope>
    <source>
        <strain evidence="1 2">TBRC 5722</strain>
    </source>
</reference>
<dbReference type="RefSeq" id="WP_230730736.1">
    <property type="nucleotide sequence ID" value="NZ_JAJNDB010000001.1"/>
</dbReference>
<gene>
    <name evidence="1" type="ORF">LQ327_06745</name>
</gene>
<dbReference type="Pfam" id="PF08734">
    <property type="entry name" value="GYD"/>
    <property type="match status" value="1"/>
</dbReference>
<organism evidence="1 2">
    <name type="scientific">Actinomycetospora endophytica</name>
    <dbReference type="NCBI Taxonomy" id="2291215"/>
    <lineage>
        <taxon>Bacteria</taxon>
        <taxon>Bacillati</taxon>
        <taxon>Actinomycetota</taxon>
        <taxon>Actinomycetes</taxon>
        <taxon>Pseudonocardiales</taxon>
        <taxon>Pseudonocardiaceae</taxon>
        <taxon>Actinomycetospora</taxon>
    </lineage>
</organism>
<protein>
    <submittedName>
        <fullName evidence="1">GYD domain-containing protein</fullName>
    </submittedName>
</protein>
<evidence type="ECO:0000313" key="2">
    <source>
        <dbReference type="Proteomes" id="UP001199469"/>
    </source>
</evidence>
<keyword evidence="2" id="KW-1185">Reference proteome</keyword>
<dbReference type="Proteomes" id="UP001199469">
    <property type="component" value="Unassembled WGS sequence"/>
</dbReference>
<name>A0ABS8P4D1_9PSEU</name>
<dbReference type="InterPro" id="IPR014845">
    <property type="entry name" value="GYD/TTHA1554"/>
</dbReference>